<dbReference type="GO" id="GO:0003700">
    <property type="term" value="F:DNA-binding transcription factor activity"/>
    <property type="evidence" value="ECO:0007669"/>
    <property type="project" value="TreeGrafter"/>
</dbReference>
<feature type="region of interest" description="Disordered" evidence="10">
    <location>
        <begin position="541"/>
        <end position="587"/>
    </location>
</feature>
<evidence type="ECO:0000256" key="9">
    <source>
        <dbReference type="PROSITE-ProRule" id="PRU00042"/>
    </source>
</evidence>
<keyword evidence="6" id="KW-0805">Transcription regulation</keyword>
<dbReference type="InterPro" id="IPR013087">
    <property type="entry name" value="Znf_C2H2_type"/>
</dbReference>
<dbReference type="GO" id="GO:0005634">
    <property type="term" value="C:nucleus"/>
    <property type="evidence" value="ECO:0007669"/>
    <property type="project" value="UniProtKB-SubCell"/>
</dbReference>
<dbReference type="Proteomes" id="UP000590412">
    <property type="component" value="Unassembled WGS sequence"/>
</dbReference>
<dbReference type="PROSITE" id="PS00028">
    <property type="entry name" value="ZINC_FINGER_C2H2_1"/>
    <property type="match status" value="2"/>
</dbReference>
<gene>
    <name evidence="12" type="ORF">FOB60_003830</name>
</gene>
<dbReference type="SUPFAM" id="SSF57667">
    <property type="entry name" value="beta-beta-alpha zinc fingers"/>
    <property type="match status" value="1"/>
</dbReference>
<feature type="compositionally biased region" description="Polar residues" evidence="10">
    <location>
        <begin position="356"/>
        <end position="366"/>
    </location>
</feature>
<dbReference type="EMBL" id="JABWAB010000005">
    <property type="protein sequence ID" value="KAF6051162.1"/>
    <property type="molecule type" value="Genomic_DNA"/>
</dbReference>
<keyword evidence="3" id="KW-0677">Repeat</keyword>
<keyword evidence="8" id="KW-0539">Nucleus</keyword>
<protein>
    <submittedName>
        <fullName evidence="12">Zinc finger, C2H2 type family protein</fullName>
    </submittedName>
</protein>
<sequence length="853" mass="94124">MSSGYQSLFGNYNRNYHHNYARPFVANNGKSSNSTDRDANGVKIDDLEAMQTSNIQAFSDIQSSSSSLSTHGIANDLDPKQTATAHHFSNLSPTSNESNITNMSDTFQLNDETFFKSNYMINAYNLEADAHLQSPGLHADFKLQPSKLFNTSNLDVDLPQQEELYHYQGYYNGKQQRHNSAPSFMQHHQYLTDLSFGTTATTNDLNYKHNHEEEVASNVSTNSLNQYFATPNSSISSASSSTSHALAAGSAMGIDKQMATEGNNLNTGSLQTQLAAQAPPNVNTTTVRHTRQYSNTVPIDQLTSLTLRTPSTSSQSGPSRKRSLSSIDHAQQQQQQQQQLTNLPQPDFNQHFAKNGNHSPFSTDPSTSLINLDANTIASSAATAAAVCADSIADLNTSFTGLDNTSSFDQQQGTINPRQLFTTKLTTSFSSPSLSSMFGIKRNNLQRLPQNTVVTQQHLRESLVSPNDVQGMSPMNQLEHSVFPTPHNRSLSTSYYDFKTNADLHGGGTASESFNVDLVGAELDISEAFKSAYPNRGGTHISNGYIGKNRSHSHTNGLHSSRQGNTRRNSLQMSSKGKQFAGPSPQQQIHFAHAVSQQLDELKEQQSSGDDIQQQMKQQPFTGNVASLQLSPTSTSTIPSTYDEIKEGEGSVVVTQLTQQKHKRRKSSVSKSSIQAQQSLIQDQLDKEFENQEEQGLFNKNTSTSKSLSPTNLTQVNPSKQSMHSVTKPNKRASTTATTAASANLQELDPKGLLSAPVVQNENGCFSCPECDKEFKRTEHLKRHIRSVHSNIRPYHCHYCERKFSRSDNLAQHIKTHYKVDGMGNTNIVYGDVTTLHRREKNKPKKKKKQSAL</sequence>
<evidence type="ECO:0000256" key="5">
    <source>
        <dbReference type="ARBA" id="ARBA00022833"/>
    </source>
</evidence>
<feature type="compositionally biased region" description="Polar residues" evidence="10">
    <location>
        <begin position="274"/>
        <end position="298"/>
    </location>
</feature>
<feature type="compositionally biased region" description="Polar residues" evidence="10">
    <location>
        <begin position="699"/>
        <end position="728"/>
    </location>
</feature>
<feature type="compositionally biased region" description="Polar residues" evidence="10">
    <location>
        <begin position="554"/>
        <end position="577"/>
    </location>
</feature>
<reference evidence="12" key="1">
    <citation type="submission" date="2020-03" db="EMBL/GenBank/DDBJ databases">
        <title>FDA dAtabase for Regulatory Grade micrObial Sequences (FDA-ARGOS): Supporting development and validation of Infectious Disease Dx tests.</title>
        <authorList>
            <person name="Campos J."/>
            <person name="Goldberg B."/>
            <person name="Tallon L."/>
            <person name="Sadzewicz L."/>
            <person name="Vavikolanu K."/>
            <person name="Mehta A."/>
            <person name="Aluvathingal J."/>
            <person name="Nadendla S."/>
            <person name="Nandy P."/>
            <person name="Geyer C."/>
            <person name="Yan Y."/>
            <person name="Sichtig H."/>
        </authorList>
    </citation>
    <scope>NUCLEOTIDE SEQUENCE [LARGE SCALE GENOMIC DNA]</scope>
    <source>
        <strain evidence="12">FDAARGOS_652</strain>
    </source>
</reference>
<evidence type="ECO:0000256" key="2">
    <source>
        <dbReference type="ARBA" id="ARBA00022723"/>
    </source>
</evidence>
<dbReference type="PANTHER" id="PTHR47427:SF1">
    <property type="entry name" value="PROTEIN STE12"/>
    <property type="match status" value="1"/>
</dbReference>
<dbReference type="PROSITE" id="PS50157">
    <property type="entry name" value="ZINC_FINGER_C2H2_2"/>
    <property type="match status" value="2"/>
</dbReference>
<name>A0A8X7NMD1_CANPA</name>
<dbReference type="PANTHER" id="PTHR47427">
    <property type="entry name" value="PROTEIN STE12"/>
    <property type="match status" value="1"/>
</dbReference>
<keyword evidence="7" id="KW-0804">Transcription</keyword>
<proteinExistence type="predicted"/>
<dbReference type="InterPro" id="IPR052127">
    <property type="entry name" value="STE12_transcription_factor"/>
</dbReference>
<keyword evidence="5" id="KW-0862">Zinc</keyword>
<dbReference type="Gene3D" id="3.30.160.60">
    <property type="entry name" value="Classic Zinc Finger"/>
    <property type="match status" value="2"/>
</dbReference>
<evidence type="ECO:0000259" key="11">
    <source>
        <dbReference type="PROSITE" id="PS50157"/>
    </source>
</evidence>
<evidence type="ECO:0000256" key="8">
    <source>
        <dbReference type="ARBA" id="ARBA00023242"/>
    </source>
</evidence>
<evidence type="ECO:0000256" key="3">
    <source>
        <dbReference type="ARBA" id="ARBA00022737"/>
    </source>
</evidence>
<comment type="subcellular location">
    <subcellularLocation>
        <location evidence="1">Nucleus</location>
    </subcellularLocation>
</comment>
<evidence type="ECO:0000313" key="12">
    <source>
        <dbReference type="EMBL" id="KAF6051162.1"/>
    </source>
</evidence>
<dbReference type="AlphaFoldDB" id="A0A8X7NMD1"/>
<evidence type="ECO:0000256" key="7">
    <source>
        <dbReference type="ARBA" id="ARBA00023163"/>
    </source>
</evidence>
<organism evidence="12 13">
    <name type="scientific">Candida parapsilosis</name>
    <name type="common">Yeast</name>
    <dbReference type="NCBI Taxonomy" id="5480"/>
    <lineage>
        <taxon>Eukaryota</taxon>
        <taxon>Fungi</taxon>
        <taxon>Dikarya</taxon>
        <taxon>Ascomycota</taxon>
        <taxon>Saccharomycotina</taxon>
        <taxon>Pichiomycetes</taxon>
        <taxon>Debaryomycetaceae</taxon>
        <taxon>Candida/Lodderomyces clade</taxon>
        <taxon>Candida</taxon>
    </lineage>
</organism>
<evidence type="ECO:0000256" key="10">
    <source>
        <dbReference type="SAM" id="MobiDB-lite"/>
    </source>
</evidence>
<keyword evidence="2" id="KW-0479">Metal-binding</keyword>
<feature type="region of interest" description="Disordered" evidence="10">
    <location>
        <begin position="699"/>
        <end position="737"/>
    </location>
</feature>
<evidence type="ECO:0000256" key="6">
    <source>
        <dbReference type="ARBA" id="ARBA00023015"/>
    </source>
</evidence>
<dbReference type="InterPro" id="IPR036236">
    <property type="entry name" value="Znf_C2H2_sf"/>
</dbReference>
<dbReference type="GO" id="GO:1990526">
    <property type="term" value="C:Ste12p-Dig1p-Dig2p complex"/>
    <property type="evidence" value="ECO:0007669"/>
    <property type="project" value="TreeGrafter"/>
</dbReference>
<feature type="region of interest" description="Disordered" evidence="10">
    <location>
        <begin position="274"/>
        <end position="366"/>
    </location>
</feature>
<evidence type="ECO:0000256" key="4">
    <source>
        <dbReference type="ARBA" id="ARBA00022771"/>
    </source>
</evidence>
<feature type="domain" description="C2H2-type" evidence="11">
    <location>
        <begin position="766"/>
        <end position="794"/>
    </location>
</feature>
<accession>A0A8X7NMD1</accession>
<dbReference type="OrthoDB" id="654211at2759"/>
<dbReference type="Pfam" id="PF00096">
    <property type="entry name" value="zf-C2H2"/>
    <property type="match status" value="2"/>
</dbReference>
<dbReference type="GO" id="GO:1990527">
    <property type="term" value="C:Tec1p-Ste12p-Dig1p complex"/>
    <property type="evidence" value="ECO:0007669"/>
    <property type="project" value="TreeGrafter"/>
</dbReference>
<evidence type="ECO:0000256" key="1">
    <source>
        <dbReference type="ARBA" id="ARBA00004123"/>
    </source>
</evidence>
<dbReference type="FunFam" id="3.30.160.60:FF:000110">
    <property type="entry name" value="Zinc finger protein-like"/>
    <property type="match status" value="1"/>
</dbReference>
<comment type="caution">
    <text evidence="12">The sequence shown here is derived from an EMBL/GenBank/DDBJ whole genome shotgun (WGS) entry which is preliminary data.</text>
</comment>
<evidence type="ECO:0000313" key="13">
    <source>
        <dbReference type="Proteomes" id="UP000590412"/>
    </source>
</evidence>
<feature type="domain" description="C2H2-type" evidence="11">
    <location>
        <begin position="795"/>
        <end position="817"/>
    </location>
</feature>
<dbReference type="GO" id="GO:0008270">
    <property type="term" value="F:zinc ion binding"/>
    <property type="evidence" value="ECO:0007669"/>
    <property type="project" value="UniProtKB-KW"/>
</dbReference>
<dbReference type="SMART" id="SM00355">
    <property type="entry name" value="ZnF_C2H2"/>
    <property type="match status" value="2"/>
</dbReference>
<keyword evidence="4 9" id="KW-0863">Zinc-finger</keyword>
<feature type="compositionally biased region" description="Low complexity" evidence="10">
    <location>
        <begin position="302"/>
        <end position="314"/>
    </location>
</feature>